<sequence length="275" mass="29970">MAETTNLMTIGRFSSLSRLSVRMLRHYDAHGVLVPVDSDPWTGYRRYAPSQLADAADIRNLRDVGFGVSAIGALLAARGTPAWSTALHLQSTSLAEELRAAQGRLSLINRLLDQGEPRMSITIDRTTVPAMTVVALRGTVPTYSDEDQLWDRMLPALIAQGITQAGPCGVIEHDDQYTDQDVDLSIFAPVAAGTRVEAPLEILELPERDCLVAQVRGPYSQISEAHDLINDRLAAEGLAVRDDGTIASKAFNRYLTTPDQVGEDDLITDVYEPLA</sequence>
<protein>
    <submittedName>
        <fullName evidence="3">DNA-binding transcriptional MerR regulator</fullName>
    </submittedName>
</protein>
<dbReference type="GO" id="GO:0003677">
    <property type="term" value="F:DNA binding"/>
    <property type="evidence" value="ECO:0007669"/>
    <property type="project" value="UniProtKB-KW"/>
</dbReference>
<dbReference type="EMBL" id="JAVDUM010000001">
    <property type="protein sequence ID" value="MDR6865660.1"/>
    <property type="molecule type" value="Genomic_DNA"/>
</dbReference>
<dbReference type="SUPFAM" id="SSF55136">
    <property type="entry name" value="Probable bacterial effector-binding domain"/>
    <property type="match status" value="1"/>
</dbReference>
<dbReference type="Pfam" id="PF13411">
    <property type="entry name" value="MerR_1"/>
    <property type="match status" value="1"/>
</dbReference>
<organism evidence="3 4">
    <name type="scientific">Microbacterium resistens</name>
    <dbReference type="NCBI Taxonomy" id="156977"/>
    <lineage>
        <taxon>Bacteria</taxon>
        <taxon>Bacillati</taxon>
        <taxon>Actinomycetota</taxon>
        <taxon>Actinomycetes</taxon>
        <taxon>Micrococcales</taxon>
        <taxon>Microbacteriaceae</taxon>
        <taxon>Microbacterium</taxon>
    </lineage>
</organism>
<dbReference type="InterPro" id="IPR010499">
    <property type="entry name" value="AraC_E-bd"/>
</dbReference>
<dbReference type="InterPro" id="IPR011256">
    <property type="entry name" value="Reg_factor_effector_dom_sf"/>
</dbReference>
<dbReference type="Pfam" id="PF06445">
    <property type="entry name" value="GyrI-like"/>
    <property type="match status" value="1"/>
</dbReference>
<proteinExistence type="predicted"/>
<dbReference type="PANTHER" id="PTHR30204">
    <property type="entry name" value="REDOX-CYCLING DRUG-SENSING TRANSCRIPTIONAL ACTIVATOR SOXR"/>
    <property type="match status" value="1"/>
</dbReference>
<feature type="domain" description="HTH merR-type" evidence="2">
    <location>
        <begin position="7"/>
        <end position="77"/>
    </location>
</feature>
<dbReference type="PROSITE" id="PS00552">
    <property type="entry name" value="HTH_MERR_1"/>
    <property type="match status" value="1"/>
</dbReference>
<reference evidence="3 4" key="1">
    <citation type="submission" date="2023-07" db="EMBL/GenBank/DDBJ databases">
        <title>Sorghum-associated microbial communities from plants grown in Nebraska, USA.</title>
        <authorList>
            <person name="Schachtman D."/>
        </authorList>
    </citation>
    <scope>NUCLEOTIDE SEQUENCE [LARGE SCALE GENOMIC DNA]</scope>
    <source>
        <strain evidence="3 4">2980</strain>
    </source>
</reference>
<dbReference type="PROSITE" id="PS50937">
    <property type="entry name" value="HTH_MERR_2"/>
    <property type="match status" value="1"/>
</dbReference>
<dbReference type="InterPro" id="IPR029442">
    <property type="entry name" value="GyrI-like"/>
</dbReference>
<dbReference type="SMART" id="SM00871">
    <property type="entry name" value="AraC_E_bind"/>
    <property type="match status" value="1"/>
</dbReference>
<evidence type="ECO:0000313" key="4">
    <source>
        <dbReference type="Proteomes" id="UP001259347"/>
    </source>
</evidence>
<dbReference type="Proteomes" id="UP001259347">
    <property type="component" value="Unassembled WGS sequence"/>
</dbReference>
<evidence type="ECO:0000256" key="1">
    <source>
        <dbReference type="ARBA" id="ARBA00023125"/>
    </source>
</evidence>
<dbReference type="RefSeq" id="WP_310016690.1">
    <property type="nucleotide sequence ID" value="NZ_JAVDUM010000001.1"/>
</dbReference>
<dbReference type="Gene3D" id="1.10.1660.10">
    <property type="match status" value="1"/>
</dbReference>
<gene>
    <name evidence="3" type="ORF">J2Y69_000242</name>
</gene>
<name>A0ABU1S7U0_9MICO</name>
<dbReference type="InterPro" id="IPR009061">
    <property type="entry name" value="DNA-bd_dom_put_sf"/>
</dbReference>
<keyword evidence="4" id="KW-1185">Reference proteome</keyword>
<comment type="caution">
    <text evidence="3">The sequence shown here is derived from an EMBL/GenBank/DDBJ whole genome shotgun (WGS) entry which is preliminary data.</text>
</comment>
<keyword evidence="1 3" id="KW-0238">DNA-binding</keyword>
<dbReference type="InterPro" id="IPR047057">
    <property type="entry name" value="MerR_fam"/>
</dbReference>
<dbReference type="InterPro" id="IPR000551">
    <property type="entry name" value="MerR-type_HTH_dom"/>
</dbReference>
<evidence type="ECO:0000259" key="2">
    <source>
        <dbReference type="PROSITE" id="PS50937"/>
    </source>
</evidence>
<dbReference type="PANTHER" id="PTHR30204:SF97">
    <property type="entry name" value="MERR FAMILY REGULATORY PROTEIN"/>
    <property type="match status" value="1"/>
</dbReference>
<dbReference type="Gene3D" id="3.20.80.10">
    <property type="entry name" value="Regulatory factor, effector binding domain"/>
    <property type="match status" value="1"/>
</dbReference>
<dbReference type="SMART" id="SM00422">
    <property type="entry name" value="HTH_MERR"/>
    <property type="match status" value="1"/>
</dbReference>
<dbReference type="SUPFAM" id="SSF46955">
    <property type="entry name" value="Putative DNA-binding domain"/>
    <property type="match status" value="1"/>
</dbReference>
<evidence type="ECO:0000313" key="3">
    <source>
        <dbReference type="EMBL" id="MDR6865660.1"/>
    </source>
</evidence>
<accession>A0ABU1S7U0</accession>